<dbReference type="PANTHER" id="PTHR34374:SF1">
    <property type="entry name" value="LARGE RIBOSOMAL RNA SUBUNIT ACCUMULATION PROTEIN YCED HOMOLOG 1, CHLOROPLASTIC"/>
    <property type="match status" value="1"/>
</dbReference>
<sequence>MPLVDPKRGAVTSLDPRSALVLDTHALGLQRRPGSMVEFTRTVPAPGDMGVAMAKVTPDSPIEMDLRLESVMEGVLVSGEVDLEISAECSRCLDPLTWEEAVDISELFAYPATDARGAVVEEPDGDEDPLPTLDGDLIDLEPTLRDSVVLALPMAPLCSEDCAGLCSECGIKLDENPGHEHQAVDPRWSALAGLADPQEG</sequence>
<reference evidence="1" key="1">
    <citation type="submission" date="2020-05" db="EMBL/GenBank/DDBJ databases">
        <authorList>
            <person name="Chiriac C."/>
            <person name="Salcher M."/>
            <person name="Ghai R."/>
            <person name="Kavagutti S V."/>
        </authorList>
    </citation>
    <scope>NUCLEOTIDE SEQUENCE</scope>
</reference>
<dbReference type="Pfam" id="PF02620">
    <property type="entry name" value="YceD"/>
    <property type="match status" value="1"/>
</dbReference>
<proteinExistence type="predicted"/>
<name>A0A6J6LKD4_9ZZZZ</name>
<accession>A0A6J6LKD4</accession>
<dbReference type="AlphaFoldDB" id="A0A6J6LKD4"/>
<evidence type="ECO:0000313" key="1">
    <source>
        <dbReference type="EMBL" id="CAB4661123.1"/>
    </source>
</evidence>
<gene>
    <name evidence="1" type="ORF">UFOPK2282_00551</name>
</gene>
<dbReference type="EMBL" id="CAEZWR010000048">
    <property type="protein sequence ID" value="CAB4661123.1"/>
    <property type="molecule type" value="Genomic_DNA"/>
</dbReference>
<protein>
    <submittedName>
        <fullName evidence="1">Unannotated protein</fullName>
    </submittedName>
</protein>
<dbReference type="InterPro" id="IPR003772">
    <property type="entry name" value="YceD"/>
</dbReference>
<dbReference type="PANTHER" id="PTHR34374">
    <property type="entry name" value="LARGE RIBOSOMAL RNA SUBUNIT ACCUMULATION PROTEIN YCED HOMOLOG 1, CHLOROPLASTIC"/>
    <property type="match status" value="1"/>
</dbReference>
<organism evidence="1">
    <name type="scientific">freshwater metagenome</name>
    <dbReference type="NCBI Taxonomy" id="449393"/>
    <lineage>
        <taxon>unclassified sequences</taxon>
        <taxon>metagenomes</taxon>
        <taxon>ecological metagenomes</taxon>
    </lineage>
</organism>